<comment type="subcellular location">
    <subcellularLocation>
        <location evidence="1">Cell membrane</location>
        <topology evidence="1">Single-pass type I membrane protein</topology>
    </subcellularLocation>
</comment>
<evidence type="ECO:0000313" key="10">
    <source>
        <dbReference type="EMBL" id="KAH0453125.1"/>
    </source>
</evidence>
<evidence type="ECO:0000256" key="9">
    <source>
        <dbReference type="ARBA" id="ARBA00023180"/>
    </source>
</evidence>
<evidence type="ECO:0000256" key="5">
    <source>
        <dbReference type="ARBA" id="ARBA00022729"/>
    </source>
</evidence>
<dbReference type="SUPFAM" id="SSF52058">
    <property type="entry name" value="L domain-like"/>
    <property type="match status" value="1"/>
</dbReference>
<keyword evidence="6" id="KW-1133">Transmembrane helix</keyword>
<reference evidence="10 11" key="1">
    <citation type="journal article" date="2021" name="Hortic Res">
        <title>Chromosome-scale assembly of the Dendrobium chrysotoxum genome enhances the understanding of orchid evolution.</title>
        <authorList>
            <person name="Zhang Y."/>
            <person name="Zhang G.Q."/>
            <person name="Zhang D."/>
            <person name="Liu X.D."/>
            <person name="Xu X.Y."/>
            <person name="Sun W.H."/>
            <person name="Yu X."/>
            <person name="Zhu X."/>
            <person name="Wang Z.W."/>
            <person name="Zhao X."/>
            <person name="Zhong W.Y."/>
            <person name="Chen H."/>
            <person name="Yin W.L."/>
            <person name="Huang T."/>
            <person name="Niu S.C."/>
            <person name="Liu Z.J."/>
        </authorList>
    </citation>
    <scope>NUCLEOTIDE SEQUENCE [LARGE SCALE GENOMIC DNA]</scope>
    <source>
        <strain evidence="10">Lindl</strain>
    </source>
</reference>
<dbReference type="EMBL" id="JAGFBR010000016">
    <property type="protein sequence ID" value="KAH0453125.1"/>
    <property type="molecule type" value="Genomic_DNA"/>
</dbReference>
<keyword evidence="5" id="KW-0732">Signal</keyword>
<organism evidence="10 11">
    <name type="scientific">Dendrobium chrysotoxum</name>
    <name type="common">Orchid</name>
    <dbReference type="NCBI Taxonomy" id="161865"/>
    <lineage>
        <taxon>Eukaryota</taxon>
        <taxon>Viridiplantae</taxon>
        <taxon>Streptophyta</taxon>
        <taxon>Embryophyta</taxon>
        <taxon>Tracheophyta</taxon>
        <taxon>Spermatophyta</taxon>
        <taxon>Magnoliopsida</taxon>
        <taxon>Liliopsida</taxon>
        <taxon>Asparagales</taxon>
        <taxon>Orchidaceae</taxon>
        <taxon>Epidendroideae</taxon>
        <taxon>Malaxideae</taxon>
        <taxon>Dendrobiinae</taxon>
        <taxon>Dendrobium</taxon>
    </lineage>
</organism>
<keyword evidence="11" id="KW-1185">Reference proteome</keyword>
<accession>A0AAV7GBK0</accession>
<keyword evidence="8" id="KW-0675">Receptor</keyword>
<dbReference type="GO" id="GO:0005886">
    <property type="term" value="C:plasma membrane"/>
    <property type="evidence" value="ECO:0007669"/>
    <property type="project" value="UniProtKB-SubCell"/>
</dbReference>
<evidence type="ECO:0000256" key="8">
    <source>
        <dbReference type="ARBA" id="ARBA00023170"/>
    </source>
</evidence>
<proteinExistence type="inferred from homology"/>
<comment type="similarity">
    <text evidence="2">Belongs to the RLP family.</text>
</comment>
<dbReference type="InterPro" id="IPR032675">
    <property type="entry name" value="LRR_dom_sf"/>
</dbReference>
<dbReference type="Proteomes" id="UP000775213">
    <property type="component" value="Unassembled WGS sequence"/>
</dbReference>
<dbReference type="Gene3D" id="3.80.10.10">
    <property type="entry name" value="Ribonuclease Inhibitor"/>
    <property type="match status" value="1"/>
</dbReference>
<sequence length="253" mass="28473">MRLFELQLDNKYLTCRILPQIEKIKNLQISLNLSSNHIHGNLPHELGKLDKMVSLDLSRIIPSKFKSMLSLIEVNFSNNQLTCPVPIFTPFQKSHPSSLLGNKGLCGDSFQTTFGRQLFLEPKKRKLLEIVKGDLKNGLIACARAIEDVDLMMEELLMTNPASGSLPFRRPHCEDNIYRSLLYYSSWDKELIPRANYVVISIDGGLQICGNPKELNRLMNKLADRLIHGARLGTEGYVEGQGLCDVQSAGPHI</sequence>
<keyword evidence="9" id="KW-0325">Glycoprotein</keyword>
<evidence type="ECO:0000256" key="1">
    <source>
        <dbReference type="ARBA" id="ARBA00004251"/>
    </source>
</evidence>
<dbReference type="PANTHER" id="PTHR48052">
    <property type="entry name" value="UNNAMED PRODUCT"/>
    <property type="match status" value="1"/>
</dbReference>
<protein>
    <submittedName>
        <fullName evidence="10">Uncharacterized protein</fullName>
    </submittedName>
</protein>
<keyword evidence="4" id="KW-0812">Transmembrane</keyword>
<dbReference type="PANTHER" id="PTHR48052:SF60">
    <property type="entry name" value="RECEPTOR-LIKE PROTEIN KINASE"/>
    <property type="match status" value="1"/>
</dbReference>
<evidence type="ECO:0000256" key="2">
    <source>
        <dbReference type="ARBA" id="ARBA00009592"/>
    </source>
</evidence>
<comment type="caution">
    <text evidence="10">The sequence shown here is derived from an EMBL/GenBank/DDBJ whole genome shotgun (WGS) entry which is preliminary data.</text>
</comment>
<evidence type="ECO:0000256" key="3">
    <source>
        <dbReference type="ARBA" id="ARBA00022475"/>
    </source>
</evidence>
<gene>
    <name evidence="10" type="ORF">IEQ34_017449</name>
</gene>
<evidence type="ECO:0000256" key="6">
    <source>
        <dbReference type="ARBA" id="ARBA00022989"/>
    </source>
</evidence>
<evidence type="ECO:0000313" key="11">
    <source>
        <dbReference type="Proteomes" id="UP000775213"/>
    </source>
</evidence>
<name>A0AAV7GBK0_DENCH</name>
<keyword evidence="7" id="KW-0472">Membrane</keyword>
<evidence type="ECO:0000256" key="7">
    <source>
        <dbReference type="ARBA" id="ARBA00023136"/>
    </source>
</evidence>
<evidence type="ECO:0000256" key="4">
    <source>
        <dbReference type="ARBA" id="ARBA00022692"/>
    </source>
</evidence>
<keyword evidence="3" id="KW-1003">Cell membrane</keyword>
<dbReference type="AlphaFoldDB" id="A0AAV7GBK0"/>